<gene>
    <name evidence="1" type="ORF">OB69_10220</name>
</gene>
<dbReference type="Proteomes" id="UP000036908">
    <property type="component" value="Unassembled WGS sequence"/>
</dbReference>
<sequence length="431" mass="49084">MTLPILHDLKKMEKRIRMKRITEGALTQVYLILLVLFATSCIEEIDTTSFTYEKLLVVDANISDQAKAHEVRLFYTSPIDGDVDDTFNAATGATVWVEDNLGIRTYFTEQSSGNYLSSASFAGEAGKSYTLFITTREGKKYQSSVEKLVPAPEISEIYNRFAIKPIGQKANPTPGIQFFIDVEDAGQSTQFYRYEWTDAHQVIVPYLKKYEATPIYGIGDPIWVIAPFDIDVTECYRESRFDEVVLATSASSNGELREIPIRFSKASEFDVTTMYSIEVTQRAISAQAYSYYRKIELFNESNGSLFDKQHGAIVGNISSMDSPDEKVLGYFEVSGESSKRVFLEPSQLDEKVMDYVVRTCEEYYALEFEGDLNLFYKANGVPEDLLGDELVRRAFYEVYDYDSFTDTKFLAHRLCIDCRTRGSLGKPEWWP</sequence>
<dbReference type="PATRIC" id="fig|1566026.4.peg.329"/>
<dbReference type="EMBL" id="JSVA01000010">
    <property type="protein sequence ID" value="KOF02683.1"/>
    <property type="molecule type" value="Genomic_DNA"/>
</dbReference>
<organism evidence="1 2">
    <name type="scientific">Roseivirga seohaensis subsp. aquiponti</name>
    <dbReference type="NCBI Taxonomy" id="1566026"/>
    <lineage>
        <taxon>Bacteria</taxon>
        <taxon>Pseudomonadati</taxon>
        <taxon>Bacteroidota</taxon>
        <taxon>Cytophagia</taxon>
        <taxon>Cytophagales</taxon>
        <taxon>Roseivirgaceae</taxon>
        <taxon>Roseivirga</taxon>
    </lineage>
</organism>
<dbReference type="AlphaFoldDB" id="A0A0L8AJS3"/>
<proteinExistence type="predicted"/>
<dbReference type="Pfam" id="PF14054">
    <property type="entry name" value="DUF4249"/>
    <property type="match status" value="1"/>
</dbReference>
<keyword evidence="2" id="KW-1185">Reference proteome</keyword>
<name>A0A0L8AJS3_9BACT</name>
<evidence type="ECO:0008006" key="3">
    <source>
        <dbReference type="Google" id="ProtNLM"/>
    </source>
</evidence>
<protein>
    <recommendedName>
        <fullName evidence="3">DUF4249 domain-containing protein</fullName>
    </recommendedName>
</protein>
<evidence type="ECO:0000313" key="2">
    <source>
        <dbReference type="Proteomes" id="UP000036908"/>
    </source>
</evidence>
<evidence type="ECO:0000313" key="1">
    <source>
        <dbReference type="EMBL" id="KOF02683.1"/>
    </source>
</evidence>
<accession>A0A0L8AJS3</accession>
<comment type="caution">
    <text evidence="1">The sequence shown here is derived from an EMBL/GenBank/DDBJ whole genome shotgun (WGS) entry which is preliminary data.</text>
</comment>
<dbReference type="OrthoDB" id="922982at2"/>
<reference evidence="2" key="1">
    <citation type="submission" date="2014-11" db="EMBL/GenBank/DDBJ databases">
        <title>Genome sequencing of Roseivirga sp. D-25.</title>
        <authorList>
            <person name="Selvaratnam C."/>
            <person name="Thevarajoo S."/>
            <person name="Goh K.M."/>
            <person name="Eee R."/>
            <person name="Chan K.-G."/>
            <person name="Chong C.S."/>
        </authorList>
    </citation>
    <scope>NUCLEOTIDE SEQUENCE [LARGE SCALE GENOMIC DNA]</scope>
    <source>
        <strain evidence="2">D-25</strain>
    </source>
</reference>
<dbReference type="InterPro" id="IPR025345">
    <property type="entry name" value="DUF4249"/>
</dbReference>